<accession>A0A5N6UUF5</accession>
<dbReference type="EMBL" id="ML738631">
    <property type="protein sequence ID" value="KAE8162276.1"/>
    <property type="molecule type" value="Genomic_DNA"/>
</dbReference>
<keyword evidence="2" id="KW-1185">Reference proteome</keyword>
<proteinExistence type="predicted"/>
<dbReference type="OrthoDB" id="4505701at2759"/>
<reference evidence="1 2" key="1">
    <citation type="submission" date="2019-04" db="EMBL/GenBank/DDBJ databases">
        <title>Friends and foes A comparative genomics study of 23 Aspergillus species from section Flavi.</title>
        <authorList>
            <consortium name="DOE Joint Genome Institute"/>
            <person name="Kjaerbolling I."/>
            <person name="Vesth T."/>
            <person name="Frisvad J.C."/>
            <person name="Nybo J.L."/>
            <person name="Theobald S."/>
            <person name="Kildgaard S."/>
            <person name="Isbrandt T."/>
            <person name="Kuo A."/>
            <person name="Sato A."/>
            <person name="Lyhne E.K."/>
            <person name="Kogle M.E."/>
            <person name="Wiebenga A."/>
            <person name="Kun R.S."/>
            <person name="Lubbers R.J."/>
            <person name="Makela M.R."/>
            <person name="Barry K."/>
            <person name="Chovatia M."/>
            <person name="Clum A."/>
            <person name="Daum C."/>
            <person name="Haridas S."/>
            <person name="He G."/>
            <person name="LaButti K."/>
            <person name="Lipzen A."/>
            <person name="Mondo S."/>
            <person name="Riley R."/>
            <person name="Salamov A."/>
            <person name="Simmons B.A."/>
            <person name="Magnuson J.K."/>
            <person name="Henrissat B."/>
            <person name="Mortensen U.H."/>
            <person name="Larsen T.O."/>
            <person name="Devries R.P."/>
            <person name="Grigoriev I.V."/>
            <person name="Machida M."/>
            <person name="Baker S.E."/>
            <person name="Andersen M.R."/>
        </authorList>
    </citation>
    <scope>NUCLEOTIDE SEQUENCE [LARGE SCALE GENOMIC DNA]</scope>
    <source>
        <strain evidence="1 2">CBS 117626</strain>
    </source>
</reference>
<evidence type="ECO:0000313" key="1">
    <source>
        <dbReference type="EMBL" id="KAE8162276.1"/>
    </source>
</evidence>
<dbReference type="Proteomes" id="UP000326950">
    <property type="component" value="Unassembled WGS sequence"/>
</dbReference>
<organism evidence="1 2">
    <name type="scientific">Aspergillus tamarii</name>
    <dbReference type="NCBI Taxonomy" id="41984"/>
    <lineage>
        <taxon>Eukaryota</taxon>
        <taxon>Fungi</taxon>
        <taxon>Dikarya</taxon>
        <taxon>Ascomycota</taxon>
        <taxon>Pezizomycotina</taxon>
        <taxon>Eurotiomycetes</taxon>
        <taxon>Eurotiomycetidae</taxon>
        <taxon>Eurotiales</taxon>
        <taxon>Aspergillaceae</taxon>
        <taxon>Aspergillus</taxon>
        <taxon>Aspergillus subgen. Circumdati</taxon>
    </lineage>
</organism>
<name>A0A5N6UUF5_ASPTM</name>
<dbReference type="AlphaFoldDB" id="A0A5N6UUF5"/>
<evidence type="ECO:0000313" key="2">
    <source>
        <dbReference type="Proteomes" id="UP000326950"/>
    </source>
</evidence>
<sequence length="130" mass="15012">MSEHLNGDLFSCVIPQEHLKEDSILIFVEKFKHADVEEYQRRELQKDHGFKTRYFSREAVVAKGKEALTSMNLNEVTLDDMAQAIRAYFRHCYVTWNSGNFYTLVASNSLPNLKSFMTCLGEPAIPNEFV</sequence>
<protein>
    <submittedName>
        <fullName evidence="1">Uncharacterized protein</fullName>
    </submittedName>
</protein>
<gene>
    <name evidence="1" type="ORF">BDV40DRAFT_300614</name>
</gene>